<dbReference type="RefSeq" id="XP_037490686.1">
    <property type="nucleotide sequence ID" value="XM_037634604.1"/>
</dbReference>
<dbReference type="KEGG" id="pvv:PVVCY_1200410"/>
<sequence length="61" mass="6930">MNKNSSESANLSDNKVQLAKAKKAMSQLEDLEIECYGEFLKINILKKGINIDIYKNIIKDL</sequence>
<organism evidence="1 2">
    <name type="scientific">Plasmodium vinckei vinckei</name>
    <dbReference type="NCBI Taxonomy" id="54757"/>
    <lineage>
        <taxon>Eukaryota</taxon>
        <taxon>Sar</taxon>
        <taxon>Alveolata</taxon>
        <taxon>Apicomplexa</taxon>
        <taxon>Aconoidasida</taxon>
        <taxon>Haemosporida</taxon>
        <taxon>Plasmodiidae</taxon>
        <taxon>Plasmodium</taxon>
        <taxon>Plasmodium (Vinckeia)</taxon>
    </lineage>
</organism>
<gene>
    <name evidence="1" type="ORF">PVVCY_1200410</name>
</gene>
<dbReference type="OrthoDB" id="372737at2759"/>
<protein>
    <submittedName>
        <fullName evidence="1">Uncharacterized protein</fullName>
    </submittedName>
</protein>
<dbReference type="Proteomes" id="UP000290582">
    <property type="component" value="Chromosome PVVCY_12"/>
</dbReference>
<dbReference type="EMBL" id="LR215068">
    <property type="protein sequence ID" value="VEV57642.1"/>
    <property type="molecule type" value="Genomic_DNA"/>
</dbReference>
<reference evidence="1 2" key="1">
    <citation type="submission" date="2019-01" db="EMBL/GenBank/DDBJ databases">
        <authorList>
            <person name="Ramaprasad A."/>
        </authorList>
    </citation>
    <scope>NUCLEOTIDE SEQUENCE [LARGE SCALE GENOMIC DNA]</scope>
</reference>
<proteinExistence type="predicted"/>
<dbReference type="VEuPathDB" id="PlasmoDB:PVVCY_1200410"/>
<name>A0A449BW92_PLAVN</name>
<accession>A0A449BW92</accession>
<dbReference type="GeneID" id="59893121"/>
<dbReference type="AlphaFoldDB" id="A0A449BW92"/>
<evidence type="ECO:0000313" key="1">
    <source>
        <dbReference type="EMBL" id="VEV57642.1"/>
    </source>
</evidence>
<evidence type="ECO:0000313" key="2">
    <source>
        <dbReference type="Proteomes" id="UP000290582"/>
    </source>
</evidence>